<reference evidence="2" key="1">
    <citation type="journal article" date="2020" name="Nat. Commun.">
        <title>Large-scale genome sequencing of mycorrhizal fungi provides insights into the early evolution of symbiotic traits.</title>
        <authorList>
            <person name="Miyauchi S."/>
            <person name="Kiss E."/>
            <person name="Kuo A."/>
            <person name="Drula E."/>
            <person name="Kohler A."/>
            <person name="Sanchez-Garcia M."/>
            <person name="Morin E."/>
            <person name="Andreopoulos B."/>
            <person name="Barry K.W."/>
            <person name="Bonito G."/>
            <person name="Buee M."/>
            <person name="Carver A."/>
            <person name="Chen C."/>
            <person name="Cichocki N."/>
            <person name="Clum A."/>
            <person name="Culley D."/>
            <person name="Crous P.W."/>
            <person name="Fauchery L."/>
            <person name="Girlanda M."/>
            <person name="Hayes R.D."/>
            <person name="Keri Z."/>
            <person name="LaButti K."/>
            <person name="Lipzen A."/>
            <person name="Lombard V."/>
            <person name="Magnuson J."/>
            <person name="Maillard F."/>
            <person name="Murat C."/>
            <person name="Nolan M."/>
            <person name="Ohm R.A."/>
            <person name="Pangilinan J."/>
            <person name="Pereira M.F."/>
            <person name="Perotto S."/>
            <person name="Peter M."/>
            <person name="Pfister S."/>
            <person name="Riley R."/>
            <person name="Sitrit Y."/>
            <person name="Stielow J.B."/>
            <person name="Szollosi G."/>
            <person name="Zifcakova L."/>
            <person name="Stursova M."/>
            <person name="Spatafora J.W."/>
            <person name="Tedersoo L."/>
            <person name="Vaario L.M."/>
            <person name="Yamada A."/>
            <person name="Yan M."/>
            <person name="Wang P."/>
            <person name="Xu J."/>
            <person name="Bruns T."/>
            <person name="Baldrian P."/>
            <person name="Vilgalys R."/>
            <person name="Dunand C."/>
            <person name="Henrissat B."/>
            <person name="Grigoriev I.V."/>
            <person name="Hibbett D."/>
            <person name="Nagy L.G."/>
            <person name="Martin F.M."/>
        </authorList>
    </citation>
    <scope>NUCLEOTIDE SEQUENCE</scope>
    <source>
        <strain evidence="2">UP504</strain>
    </source>
</reference>
<protein>
    <submittedName>
        <fullName evidence="2">Uncharacterized protein</fullName>
    </submittedName>
</protein>
<evidence type="ECO:0000313" key="2">
    <source>
        <dbReference type="EMBL" id="KAF9505570.1"/>
    </source>
</evidence>
<comment type="caution">
    <text evidence="2">The sequence shown here is derived from an EMBL/GenBank/DDBJ whole genome shotgun (WGS) entry which is preliminary data.</text>
</comment>
<feature type="region of interest" description="Disordered" evidence="1">
    <location>
        <begin position="32"/>
        <end position="53"/>
    </location>
</feature>
<organism evidence="2 3">
    <name type="scientific">Hydnum rufescens UP504</name>
    <dbReference type="NCBI Taxonomy" id="1448309"/>
    <lineage>
        <taxon>Eukaryota</taxon>
        <taxon>Fungi</taxon>
        <taxon>Dikarya</taxon>
        <taxon>Basidiomycota</taxon>
        <taxon>Agaricomycotina</taxon>
        <taxon>Agaricomycetes</taxon>
        <taxon>Cantharellales</taxon>
        <taxon>Hydnaceae</taxon>
        <taxon>Hydnum</taxon>
    </lineage>
</organism>
<evidence type="ECO:0000313" key="3">
    <source>
        <dbReference type="Proteomes" id="UP000886523"/>
    </source>
</evidence>
<sequence length="197" mass="22031">MSPRGWATGMSRKSFLDEHGLEYQKAVASGSNLPNNVKPVEGATYKEPTTQDGIKEKGSQIKAKKEGIIWWYGLHWSTTHHSGNMSVTPTLGPATIWQGGKYSKALLPKPRIKHLEQVYSGLYSKKKIQPEHEEALAVWDEVQKVPETVEQLQKGINNMIPFIMEFMHDLRMLTGMSCSVIVRGPLLATEGELTVTQ</sequence>
<dbReference type="EMBL" id="MU129146">
    <property type="protein sequence ID" value="KAF9505570.1"/>
    <property type="molecule type" value="Genomic_DNA"/>
</dbReference>
<dbReference type="Proteomes" id="UP000886523">
    <property type="component" value="Unassembled WGS sequence"/>
</dbReference>
<evidence type="ECO:0000256" key="1">
    <source>
        <dbReference type="SAM" id="MobiDB-lite"/>
    </source>
</evidence>
<proteinExistence type="predicted"/>
<dbReference type="AlphaFoldDB" id="A0A9P6DPD9"/>
<gene>
    <name evidence="2" type="ORF">BS47DRAFT_1367977</name>
</gene>
<dbReference type="OrthoDB" id="2674606at2759"/>
<name>A0A9P6DPD9_9AGAM</name>
<keyword evidence="3" id="KW-1185">Reference proteome</keyword>
<accession>A0A9P6DPD9</accession>